<dbReference type="PROSITE" id="PS00846">
    <property type="entry name" value="HTH_ARSR_1"/>
    <property type="match status" value="1"/>
</dbReference>
<dbReference type="AlphaFoldDB" id="A0AA45HIN3"/>
<dbReference type="Proteomes" id="UP000245921">
    <property type="component" value="Unassembled WGS sequence"/>
</dbReference>
<organism evidence="5 6">
    <name type="scientific">Oceanotoga teriensis</name>
    <dbReference type="NCBI Taxonomy" id="515440"/>
    <lineage>
        <taxon>Bacteria</taxon>
        <taxon>Thermotogati</taxon>
        <taxon>Thermotogota</taxon>
        <taxon>Thermotogae</taxon>
        <taxon>Petrotogales</taxon>
        <taxon>Petrotogaceae</taxon>
        <taxon>Oceanotoga</taxon>
    </lineage>
</organism>
<dbReference type="PROSITE" id="PS50987">
    <property type="entry name" value="HTH_ARSR_2"/>
    <property type="match status" value="1"/>
</dbReference>
<dbReference type="CDD" id="cd00090">
    <property type="entry name" value="HTH_ARSR"/>
    <property type="match status" value="1"/>
</dbReference>
<evidence type="ECO:0000256" key="2">
    <source>
        <dbReference type="ARBA" id="ARBA00023125"/>
    </source>
</evidence>
<accession>A0AA45HIN3</accession>
<comment type="caution">
    <text evidence="5">The sequence shown here is derived from an EMBL/GenBank/DDBJ whole genome shotgun (WGS) entry which is preliminary data.</text>
</comment>
<dbReference type="SMART" id="SM00418">
    <property type="entry name" value="HTH_ARSR"/>
    <property type="match status" value="1"/>
</dbReference>
<evidence type="ECO:0000313" key="5">
    <source>
        <dbReference type="EMBL" id="PWJ95091.1"/>
    </source>
</evidence>
<proteinExistence type="predicted"/>
<dbReference type="InterPro" id="IPR051011">
    <property type="entry name" value="Metal_resp_trans_reg"/>
</dbReference>
<dbReference type="SUPFAM" id="SSF46785">
    <property type="entry name" value="Winged helix' DNA-binding domain"/>
    <property type="match status" value="1"/>
</dbReference>
<evidence type="ECO:0000256" key="3">
    <source>
        <dbReference type="ARBA" id="ARBA00023163"/>
    </source>
</evidence>
<sequence length="129" mass="15089">MEKINKPEKKETDVCKNNIVHRDILEQIKDKIPADEILFDLADFFKIFGDTTRIKILNLLFQAKELCVCDISIALNMSQSSISHQLRVLRQAKVVKYRKDGKVVYYSLDDEHIEQIFNTGMEHITEETF</sequence>
<dbReference type="PANTHER" id="PTHR43132">
    <property type="entry name" value="ARSENICAL RESISTANCE OPERON REPRESSOR ARSR-RELATED"/>
    <property type="match status" value="1"/>
</dbReference>
<evidence type="ECO:0000256" key="1">
    <source>
        <dbReference type="ARBA" id="ARBA00023015"/>
    </source>
</evidence>
<dbReference type="InterPro" id="IPR036388">
    <property type="entry name" value="WH-like_DNA-bd_sf"/>
</dbReference>
<dbReference type="InterPro" id="IPR036390">
    <property type="entry name" value="WH_DNA-bd_sf"/>
</dbReference>
<dbReference type="RefSeq" id="WP_109604626.1">
    <property type="nucleotide sequence ID" value="NZ_JAMHJO010000002.1"/>
</dbReference>
<dbReference type="Pfam" id="PF01022">
    <property type="entry name" value="HTH_5"/>
    <property type="match status" value="1"/>
</dbReference>
<dbReference type="InterPro" id="IPR018334">
    <property type="entry name" value="ArsR_HTH"/>
</dbReference>
<dbReference type="GO" id="GO:0003677">
    <property type="term" value="F:DNA binding"/>
    <property type="evidence" value="ECO:0007669"/>
    <property type="project" value="UniProtKB-KW"/>
</dbReference>
<evidence type="ECO:0000259" key="4">
    <source>
        <dbReference type="PROSITE" id="PS50987"/>
    </source>
</evidence>
<reference evidence="5 6" key="1">
    <citation type="submission" date="2018-05" db="EMBL/GenBank/DDBJ databases">
        <title>Genomic Encyclopedia of Type Strains, Phase IV (KMG-IV): sequencing the most valuable type-strain genomes for metagenomic binning, comparative biology and taxonomic classification.</title>
        <authorList>
            <person name="Goeker M."/>
        </authorList>
    </citation>
    <scope>NUCLEOTIDE SEQUENCE [LARGE SCALE GENOMIC DNA]</scope>
    <source>
        <strain evidence="5 6">DSM 24906</strain>
    </source>
</reference>
<dbReference type="NCBIfam" id="NF033788">
    <property type="entry name" value="HTH_metalloreg"/>
    <property type="match status" value="1"/>
</dbReference>
<feature type="domain" description="HTH arsR-type" evidence="4">
    <location>
        <begin position="33"/>
        <end position="128"/>
    </location>
</feature>
<dbReference type="GO" id="GO:0003700">
    <property type="term" value="F:DNA-binding transcription factor activity"/>
    <property type="evidence" value="ECO:0007669"/>
    <property type="project" value="InterPro"/>
</dbReference>
<dbReference type="InterPro" id="IPR011991">
    <property type="entry name" value="ArsR-like_HTH"/>
</dbReference>
<gene>
    <name evidence="5" type="ORF">C7380_10746</name>
</gene>
<keyword evidence="3" id="KW-0804">Transcription</keyword>
<keyword evidence="6" id="KW-1185">Reference proteome</keyword>
<protein>
    <submittedName>
        <fullName evidence="5">ArsR family transcriptional regulator</fullName>
    </submittedName>
</protein>
<evidence type="ECO:0000313" key="6">
    <source>
        <dbReference type="Proteomes" id="UP000245921"/>
    </source>
</evidence>
<dbReference type="PRINTS" id="PR00778">
    <property type="entry name" value="HTHARSR"/>
</dbReference>
<dbReference type="EMBL" id="QGGI01000007">
    <property type="protein sequence ID" value="PWJ95091.1"/>
    <property type="molecule type" value="Genomic_DNA"/>
</dbReference>
<keyword evidence="1" id="KW-0805">Transcription regulation</keyword>
<keyword evidence="2" id="KW-0238">DNA-binding</keyword>
<dbReference type="Gene3D" id="1.10.10.10">
    <property type="entry name" value="Winged helix-like DNA-binding domain superfamily/Winged helix DNA-binding domain"/>
    <property type="match status" value="1"/>
</dbReference>
<dbReference type="InterPro" id="IPR001845">
    <property type="entry name" value="HTH_ArsR_DNA-bd_dom"/>
</dbReference>
<dbReference type="PANTHER" id="PTHR43132:SF6">
    <property type="entry name" value="HTH-TYPE TRANSCRIPTIONAL REPRESSOR CZRA"/>
    <property type="match status" value="1"/>
</dbReference>
<name>A0AA45HIN3_9BACT</name>